<proteinExistence type="predicted"/>
<dbReference type="NCBIfam" id="NF041681">
    <property type="entry name" value="HGxxPAAW"/>
    <property type="match status" value="1"/>
</dbReference>
<accession>A0A239NRG7</accession>
<keyword evidence="1" id="KW-1133">Transmembrane helix</keyword>
<keyword evidence="1" id="KW-0812">Transmembrane</keyword>
<dbReference type="OrthoDB" id="3540856at2"/>
<keyword evidence="3" id="KW-1185">Reference proteome</keyword>
<evidence type="ECO:0000313" key="2">
    <source>
        <dbReference type="EMBL" id="SNT56944.1"/>
    </source>
</evidence>
<feature type="transmembrane region" description="Helical" evidence="1">
    <location>
        <begin position="20"/>
        <end position="40"/>
    </location>
</feature>
<reference evidence="2 3" key="1">
    <citation type="submission" date="2017-06" db="EMBL/GenBank/DDBJ databases">
        <authorList>
            <person name="Kim H.J."/>
            <person name="Triplett B.A."/>
        </authorList>
    </citation>
    <scope>NUCLEOTIDE SEQUENCE [LARGE SCALE GENOMIC DNA]</scope>
    <source>
        <strain evidence="2 3">CGMCC 4.2132</strain>
    </source>
</reference>
<name>A0A239NRG7_9ACTN</name>
<dbReference type="AlphaFoldDB" id="A0A239NRG7"/>
<gene>
    <name evidence="2" type="ORF">SAMN05216276_106539</name>
</gene>
<evidence type="ECO:0000256" key="1">
    <source>
        <dbReference type="SAM" id="Phobius"/>
    </source>
</evidence>
<keyword evidence="1" id="KW-0472">Membrane</keyword>
<protein>
    <submittedName>
        <fullName evidence="2">Uncharacterized protein</fullName>
    </submittedName>
</protein>
<evidence type="ECO:0000313" key="3">
    <source>
        <dbReference type="Proteomes" id="UP000198282"/>
    </source>
</evidence>
<sequence length="89" mass="9509">MADDTYDDTQQAGHGGRASSWLAVTVILMGFTIGGVALCLGPNWFLFWMGAIICALGGILLLAFRVFHDVVLDAPRAPYSKSHGGILDQ</sequence>
<dbReference type="RefSeq" id="WP_089212397.1">
    <property type="nucleotide sequence ID" value="NZ_FZOD01000065.1"/>
</dbReference>
<organism evidence="2 3">
    <name type="scientific">Streptosporangium subroseum</name>
    <dbReference type="NCBI Taxonomy" id="106412"/>
    <lineage>
        <taxon>Bacteria</taxon>
        <taxon>Bacillati</taxon>
        <taxon>Actinomycetota</taxon>
        <taxon>Actinomycetes</taxon>
        <taxon>Streptosporangiales</taxon>
        <taxon>Streptosporangiaceae</taxon>
        <taxon>Streptosporangium</taxon>
    </lineage>
</organism>
<dbReference type="EMBL" id="FZOD01000065">
    <property type="protein sequence ID" value="SNT56944.1"/>
    <property type="molecule type" value="Genomic_DNA"/>
</dbReference>
<dbReference type="Proteomes" id="UP000198282">
    <property type="component" value="Unassembled WGS sequence"/>
</dbReference>
<feature type="transmembrane region" description="Helical" evidence="1">
    <location>
        <begin position="45"/>
        <end position="67"/>
    </location>
</feature>